<reference evidence="3 4" key="1">
    <citation type="submission" date="2016-08" db="EMBL/GenBank/DDBJ databases">
        <authorList>
            <person name="Seilhamer J.J."/>
        </authorList>
    </citation>
    <scope>NUCLEOTIDE SEQUENCE [LARGE SCALE GENOMIC DNA]</scope>
    <source>
        <strain evidence="3 4">CCBAU 10071</strain>
    </source>
</reference>
<gene>
    <name evidence="3" type="ORF">GA0061099_1004556</name>
</gene>
<evidence type="ECO:0000256" key="1">
    <source>
        <dbReference type="ARBA" id="ARBA00009580"/>
    </source>
</evidence>
<dbReference type="Pfam" id="PF13350">
    <property type="entry name" value="Y_phosphatase3"/>
    <property type="match status" value="1"/>
</dbReference>
<dbReference type="PANTHER" id="PTHR31126:SF1">
    <property type="entry name" value="TYROSINE SPECIFIC PROTEIN PHOSPHATASES DOMAIN-CONTAINING PROTEIN"/>
    <property type="match status" value="1"/>
</dbReference>
<dbReference type="AlphaFoldDB" id="A0A1C3VTS8"/>
<dbReference type="InterPro" id="IPR029021">
    <property type="entry name" value="Prot-tyrosine_phosphatase-like"/>
</dbReference>
<proteinExistence type="inferred from homology"/>
<dbReference type="PROSITE" id="PS50056">
    <property type="entry name" value="TYR_PHOSPHATASE_2"/>
    <property type="match status" value="1"/>
</dbReference>
<evidence type="ECO:0000313" key="3">
    <source>
        <dbReference type="EMBL" id="SCB31025.1"/>
    </source>
</evidence>
<evidence type="ECO:0000313" key="4">
    <source>
        <dbReference type="Proteomes" id="UP000183174"/>
    </source>
</evidence>
<dbReference type="SUPFAM" id="SSF52799">
    <property type="entry name" value="(Phosphotyrosine protein) phosphatases II"/>
    <property type="match status" value="1"/>
</dbReference>
<dbReference type="InterPro" id="IPR000387">
    <property type="entry name" value="Tyr_Pase_dom"/>
</dbReference>
<protein>
    <submittedName>
        <fullName evidence="3">Protein-tyrosine phosphatase</fullName>
    </submittedName>
</protein>
<feature type="domain" description="Tyrosine specific protein phosphatases" evidence="2">
    <location>
        <begin position="120"/>
        <end position="188"/>
    </location>
</feature>
<dbReference type="EMBL" id="FMAE01000004">
    <property type="protein sequence ID" value="SCB31025.1"/>
    <property type="molecule type" value="Genomic_DNA"/>
</dbReference>
<dbReference type="Proteomes" id="UP000183174">
    <property type="component" value="Unassembled WGS sequence"/>
</dbReference>
<dbReference type="CDD" id="cd14529">
    <property type="entry name" value="TpbA-like"/>
    <property type="match status" value="1"/>
</dbReference>
<dbReference type="InterPro" id="IPR016130">
    <property type="entry name" value="Tyr_Pase_AS"/>
</dbReference>
<evidence type="ECO:0000259" key="2">
    <source>
        <dbReference type="PROSITE" id="PS50056"/>
    </source>
</evidence>
<accession>A0A1C3VTS8</accession>
<dbReference type="InterPro" id="IPR026893">
    <property type="entry name" value="Tyr/Ser_Pase_IphP-type"/>
</dbReference>
<sequence>MQDSSLKDSPARHLALQGASNFRDLGGYPTIDGRTTRWRHIFRSNHLGQLTAADIEVVRALGVRSAFDFRGLEERAAGICVVDEITVHSLPIEPTVVAGLRAELAKGTLTAAVALELMRESYRNYVRHNTHSFRALFGHLLEDRAPLVIHCTAGKDRTGFASALILHALGVADEVIAEDYLLTNRHYKRDPSNVFDLPADVLDAIGSVEASYLAAAFEAVGSEYGDLETYLRDGLKLGTAERDALKARYLQA</sequence>
<name>A0A1C3VTS8_9BRAD</name>
<dbReference type="PROSITE" id="PS00383">
    <property type="entry name" value="TYR_PHOSPHATASE_1"/>
    <property type="match status" value="1"/>
</dbReference>
<comment type="similarity">
    <text evidence="1">Belongs to the protein-tyrosine phosphatase family.</text>
</comment>
<dbReference type="Gene3D" id="3.90.190.10">
    <property type="entry name" value="Protein tyrosine phosphatase superfamily"/>
    <property type="match status" value="1"/>
</dbReference>
<dbReference type="PANTHER" id="PTHR31126">
    <property type="entry name" value="TYROSINE-PROTEIN PHOSPHATASE"/>
    <property type="match status" value="1"/>
</dbReference>
<organism evidence="3 4">
    <name type="scientific">Bradyrhizobium yuanmingense</name>
    <dbReference type="NCBI Taxonomy" id="108015"/>
    <lineage>
        <taxon>Bacteria</taxon>
        <taxon>Pseudomonadati</taxon>
        <taxon>Pseudomonadota</taxon>
        <taxon>Alphaproteobacteria</taxon>
        <taxon>Hyphomicrobiales</taxon>
        <taxon>Nitrobacteraceae</taxon>
        <taxon>Bradyrhizobium</taxon>
    </lineage>
</organism>
<dbReference type="GO" id="GO:0004721">
    <property type="term" value="F:phosphoprotein phosphatase activity"/>
    <property type="evidence" value="ECO:0007669"/>
    <property type="project" value="InterPro"/>
</dbReference>